<dbReference type="Gene3D" id="1.25.40.10">
    <property type="entry name" value="Tetratricopeptide repeat domain"/>
    <property type="match status" value="1"/>
</dbReference>
<evidence type="ECO:0000256" key="2">
    <source>
        <dbReference type="PROSITE-ProRule" id="PRU00339"/>
    </source>
</evidence>
<keyword evidence="1" id="KW-0808">Transferase</keyword>
<dbReference type="InterPro" id="IPR011990">
    <property type="entry name" value="TPR-like_helical_dom_sf"/>
</dbReference>
<dbReference type="Pfam" id="PF14559">
    <property type="entry name" value="TPR_19"/>
    <property type="match status" value="1"/>
</dbReference>
<sequence length="588" mass="66699">MAHQAKSGQREREIVKQAERLARKGKVEEAITRCLEWLQSGEESARIHQLLGTLYTSSHNNSQALEHYSSAVRIEPDNSVYLALFAEALFLNGYVEEALGTYKRSLEIDGKNYVALAGLGALLCQHEQFFEALEYLQQAIVINPGDLYGLLWTAVALANCERFDEALECAEKALRHNPASADAQAMLGRIYMYLGDKDKARSHLTTAIKRDPAMGHAYALLASVMKFTEQDRWLIEEMEERLKDSLVAVVKEHIHFALGKAYDDLGQWDKAFFHYKKGNDMAVTSYDDTALKKNLKKTKGIFTRAFFERRKDMGVDSEIPVFVIGMPRSGTTLTDTILSSHSLVESVGESTLIDRISREYLAKGKLEYPESLPEVSGEQVKEAAELYLEKISSVAGQETRRVVNKMPVNFFHLGVIALMFPKARIIYLKRNPLDNCLSCYFQRFFSRRLGWSTDLEQLGAFYRRHLEFMEHWKRVLPVPILEVRYEDLVNDFDNEARRIVEFCGLEWEDGCAQFHSSSKGVRTASAMQVRRPIYTSSVGRWKNYANHLGPLIDALGKEARPFLEAVGERSPGTSRVGSILRRLVGAAR</sequence>
<dbReference type="SMART" id="SM00028">
    <property type="entry name" value="TPR"/>
    <property type="match status" value="6"/>
</dbReference>
<dbReference type="PANTHER" id="PTHR12788:SF10">
    <property type="entry name" value="PROTEIN-TYROSINE SULFOTRANSFERASE"/>
    <property type="match status" value="1"/>
</dbReference>
<dbReference type="InterPro" id="IPR027417">
    <property type="entry name" value="P-loop_NTPase"/>
</dbReference>
<comment type="caution">
    <text evidence="3">The sequence shown here is derived from an EMBL/GenBank/DDBJ whole genome shotgun (WGS) entry which is preliminary data.</text>
</comment>
<evidence type="ECO:0000313" key="3">
    <source>
        <dbReference type="EMBL" id="HEC05601.1"/>
    </source>
</evidence>
<organism evidence="3">
    <name type="scientific">Thiolapillus brandeum</name>
    <dbReference type="NCBI Taxonomy" id="1076588"/>
    <lineage>
        <taxon>Bacteria</taxon>
        <taxon>Pseudomonadati</taxon>
        <taxon>Pseudomonadota</taxon>
        <taxon>Gammaproteobacteria</taxon>
        <taxon>Chromatiales</taxon>
        <taxon>Sedimenticolaceae</taxon>
        <taxon>Thiolapillus</taxon>
    </lineage>
</organism>
<dbReference type="Proteomes" id="UP000886339">
    <property type="component" value="Unassembled WGS sequence"/>
</dbReference>
<accession>A0A831WEI6</accession>
<feature type="repeat" description="TPR" evidence="2">
    <location>
        <begin position="181"/>
        <end position="214"/>
    </location>
</feature>
<protein>
    <submittedName>
        <fullName evidence="3">Sulfotransferase family protein</fullName>
    </submittedName>
</protein>
<feature type="repeat" description="TPR" evidence="2">
    <location>
        <begin position="113"/>
        <end position="146"/>
    </location>
</feature>
<dbReference type="Gene3D" id="3.40.50.300">
    <property type="entry name" value="P-loop containing nucleotide triphosphate hydrolases"/>
    <property type="match status" value="1"/>
</dbReference>
<dbReference type="GO" id="GO:0008476">
    <property type="term" value="F:protein-tyrosine sulfotransferase activity"/>
    <property type="evidence" value="ECO:0007669"/>
    <property type="project" value="InterPro"/>
</dbReference>
<dbReference type="Pfam" id="PF13469">
    <property type="entry name" value="Sulfotransfer_3"/>
    <property type="match status" value="1"/>
</dbReference>
<dbReference type="InterPro" id="IPR019734">
    <property type="entry name" value="TPR_rpt"/>
</dbReference>
<gene>
    <name evidence="3" type="ORF">ENJ12_02005</name>
</gene>
<evidence type="ECO:0000256" key="1">
    <source>
        <dbReference type="ARBA" id="ARBA00022679"/>
    </source>
</evidence>
<proteinExistence type="predicted"/>
<dbReference type="PROSITE" id="PS50005">
    <property type="entry name" value="TPR"/>
    <property type="match status" value="3"/>
</dbReference>
<reference evidence="3" key="1">
    <citation type="journal article" date="2020" name="mSystems">
        <title>Genome- and Community-Level Interaction Insights into Carbon Utilization and Element Cycling Functions of Hydrothermarchaeota in Hydrothermal Sediment.</title>
        <authorList>
            <person name="Zhou Z."/>
            <person name="Liu Y."/>
            <person name="Xu W."/>
            <person name="Pan J."/>
            <person name="Luo Z.H."/>
            <person name="Li M."/>
        </authorList>
    </citation>
    <scope>NUCLEOTIDE SEQUENCE [LARGE SCALE GENOMIC DNA]</scope>
    <source>
        <strain evidence="3">HyVt-458</strain>
    </source>
</reference>
<dbReference type="AlphaFoldDB" id="A0A831WEI6"/>
<dbReference type="InterPro" id="IPR026634">
    <property type="entry name" value="TPST-like"/>
</dbReference>
<dbReference type="EMBL" id="DRLF01000079">
    <property type="protein sequence ID" value="HEC05601.1"/>
    <property type="molecule type" value="Genomic_DNA"/>
</dbReference>
<name>A0A831WEI6_9GAMM</name>
<feature type="repeat" description="TPR" evidence="2">
    <location>
        <begin position="45"/>
        <end position="78"/>
    </location>
</feature>
<dbReference type="SUPFAM" id="SSF52540">
    <property type="entry name" value="P-loop containing nucleoside triphosphate hydrolases"/>
    <property type="match status" value="1"/>
</dbReference>
<keyword evidence="2" id="KW-0802">TPR repeat</keyword>
<dbReference type="SUPFAM" id="SSF48452">
    <property type="entry name" value="TPR-like"/>
    <property type="match status" value="2"/>
</dbReference>
<dbReference type="PANTHER" id="PTHR12788">
    <property type="entry name" value="PROTEIN-TYROSINE SULFOTRANSFERASE 2"/>
    <property type="match status" value="1"/>
</dbReference>